<comment type="caution">
    <text evidence="9">The sequence shown here is derived from an EMBL/GenBank/DDBJ whole genome shotgun (WGS) entry which is preliminary data.</text>
</comment>
<sequence length="265" mass="27197">MAVLAALLGVALLCILAAPRLLTTGRTALRFPRATLALWLAVFATGAAAVLGSALWTAMLVVAFRETVVGVGWIATVVAWLALATCGAGAALVLTRLEPVAGGWHAADRRVDLLAAACAIRTERTLGLDVVVVAGGAPAAFSSRAQGGRVVVTEALVGALPADGLQAVVAHERAHLRGRHDLLLRLATLNAACLPALFGARAFDRAAHLLVELVADDAAARVCGAEAVASALSVVGDATGNEWPLVRSARLRERRPLVGARAATR</sequence>
<dbReference type="Proteomes" id="UP001597347">
    <property type="component" value="Unassembled WGS sequence"/>
</dbReference>
<comment type="cofactor">
    <cofactor evidence="6">
        <name>Zn(2+)</name>
        <dbReference type="ChEBI" id="CHEBI:29105"/>
    </cofactor>
    <text evidence="6">Binds 1 zinc ion per subunit.</text>
</comment>
<protein>
    <submittedName>
        <fullName evidence="9">M56 family metallopeptidase</fullName>
    </submittedName>
</protein>
<dbReference type="InterPro" id="IPR001915">
    <property type="entry name" value="Peptidase_M48"/>
</dbReference>
<evidence type="ECO:0000256" key="7">
    <source>
        <dbReference type="SAM" id="Phobius"/>
    </source>
</evidence>
<keyword evidence="4 6" id="KW-0862">Zinc</keyword>
<keyword evidence="5 6" id="KW-0482">Metalloprotease</keyword>
<accession>A0ABW4LH51</accession>
<gene>
    <name evidence="9" type="ORF">ACFSBI_14635</name>
</gene>
<proteinExistence type="inferred from homology"/>
<comment type="similarity">
    <text evidence="6">Belongs to the peptidase M48 family.</text>
</comment>
<keyword evidence="1 6" id="KW-0645">Protease</keyword>
<dbReference type="EMBL" id="JBHUEA010000028">
    <property type="protein sequence ID" value="MFD1722790.1"/>
    <property type="molecule type" value="Genomic_DNA"/>
</dbReference>
<evidence type="ECO:0000313" key="10">
    <source>
        <dbReference type="Proteomes" id="UP001597347"/>
    </source>
</evidence>
<evidence type="ECO:0000259" key="8">
    <source>
        <dbReference type="Pfam" id="PF01435"/>
    </source>
</evidence>
<name>A0ABW4LH51_9MICO</name>
<organism evidence="9 10">
    <name type="scientific">Amnibacterium endophyticum</name>
    <dbReference type="NCBI Taxonomy" id="2109337"/>
    <lineage>
        <taxon>Bacteria</taxon>
        <taxon>Bacillati</taxon>
        <taxon>Actinomycetota</taxon>
        <taxon>Actinomycetes</taxon>
        <taxon>Micrococcales</taxon>
        <taxon>Microbacteriaceae</taxon>
        <taxon>Amnibacterium</taxon>
    </lineage>
</organism>
<evidence type="ECO:0000256" key="4">
    <source>
        <dbReference type="ARBA" id="ARBA00022833"/>
    </source>
</evidence>
<evidence type="ECO:0000313" key="9">
    <source>
        <dbReference type="EMBL" id="MFD1722790.1"/>
    </source>
</evidence>
<evidence type="ECO:0000256" key="3">
    <source>
        <dbReference type="ARBA" id="ARBA00022801"/>
    </source>
</evidence>
<dbReference type="RefSeq" id="WP_377936203.1">
    <property type="nucleotide sequence ID" value="NZ_JBHUEA010000028.1"/>
</dbReference>
<evidence type="ECO:0000256" key="1">
    <source>
        <dbReference type="ARBA" id="ARBA00022670"/>
    </source>
</evidence>
<keyword evidence="7" id="KW-0812">Transmembrane</keyword>
<evidence type="ECO:0000256" key="5">
    <source>
        <dbReference type="ARBA" id="ARBA00023049"/>
    </source>
</evidence>
<keyword evidence="10" id="KW-1185">Reference proteome</keyword>
<dbReference type="CDD" id="cd07326">
    <property type="entry name" value="M56_BlaR1_MecR1_like"/>
    <property type="match status" value="1"/>
</dbReference>
<evidence type="ECO:0000256" key="6">
    <source>
        <dbReference type="RuleBase" id="RU003983"/>
    </source>
</evidence>
<keyword evidence="3 6" id="KW-0378">Hydrolase</keyword>
<evidence type="ECO:0000256" key="2">
    <source>
        <dbReference type="ARBA" id="ARBA00022723"/>
    </source>
</evidence>
<keyword evidence="7" id="KW-0472">Membrane</keyword>
<keyword evidence="7" id="KW-1133">Transmembrane helix</keyword>
<dbReference type="InterPro" id="IPR052173">
    <property type="entry name" value="Beta-lactam_resp_regulator"/>
</dbReference>
<feature type="domain" description="Peptidase M48" evidence="8">
    <location>
        <begin position="114"/>
        <end position="192"/>
    </location>
</feature>
<dbReference type="PANTHER" id="PTHR34978:SF3">
    <property type="entry name" value="SLR0241 PROTEIN"/>
    <property type="match status" value="1"/>
</dbReference>
<feature type="transmembrane region" description="Helical" evidence="7">
    <location>
        <begin position="36"/>
        <end position="64"/>
    </location>
</feature>
<reference evidence="10" key="1">
    <citation type="journal article" date="2019" name="Int. J. Syst. Evol. Microbiol.">
        <title>The Global Catalogue of Microorganisms (GCM) 10K type strain sequencing project: providing services to taxonomists for standard genome sequencing and annotation.</title>
        <authorList>
            <consortium name="The Broad Institute Genomics Platform"/>
            <consortium name="The Broad Institute Genome Sequencing Center for Infectious Disease"/>
            <person name="Wu L."/>
            <person name="Ma J."/>
        </authorList>
    </citation>
    <scope>NUCLEOTIDE SEQUENCE [LARGE SCALE GENOMIC DNA]</scope>
    <source>
        <strain evidence="10">CGMCC 1.12471</strain>
    </source>
</reference>
<dbReference type="Pfam" id="PF01435">
    <property type="entry name" value="Peptidase_M48"/>
    <property type="match status" value="1"/>
</dbReference>
<keyword evidence="2" id="KW-0479">Metal-binding</keyword>
<feature type="transmembrane region" description="Helical" evidence="7">
    <location>
        <begin position="71"/>
        <end position="94"/>
    </location>
</feature>
<dbReference type="Gene3D" id="3.30.2010.10">
    <property type="entry name" value="Metalloproteases ('zincins'), catalytic domain"/>
    <property type="match status" value="1"/>
</dbReference>
<dbReference type="PANTHER" id="PTHR34978">
    <property type="entry name" value="POSSIBLE SENSOR-TRANSDUCER PROTEIN BLAR"/>
    <property type="match status" value="1"/>
</dbReference>